<comment type="caution">
    <text evidence="1">The sequence shown here is derived from an EMBL/GenBank/DDBJ whole genome shotgun (WGS) entry which is preliminary data.</text>
</comment>
<keyword evidence="2" id="KW-1185">Reference proteome</keyword>
<evidence type="ECO:0000313" key="1">
    <source>
        <dbReference type="EMBL" id="KAJ0961734.1"/>
    </source>
</evidence>
<evidence type="ECO:0000313" key="2">
    <source>
        <dbReference type="Proteomes" id="UP001085076"/>
    </source>
</evidence>
<protein>
    <submittedName>
        <fullName evidence="1">Uncharacterized protein</fullName>
    </submittedName>
</protein>
<organism evidence="1 2">
    <name type="scientific">Dioscorea zingiberensis</name>
    <dbReference type="NCBI Taxonomy" id="325984"/>
    <lineage>
        <taxon>Eukaryota</taxon>
        <taxon>Viridiplantae</taxon>
        <taxon>Streptophyta</taxon>
        <taxon>Embryophyta</taxon>
        <taxon>Tracheophyta</taxon>
        <taxon>Spermatophyta</taxon>
        <taxon>Magnoliopsida</taxon>
        <taxon>Liliopsida</taxon>
        <taxon>Dioscoreales</taxon>
        <taxon>Dioscoreaceae</taxon>
        <taxon>Dioscorea</taxon>
    </lineage>
</organism>
<reference evidence="1 2" key="1">
    <citation type="journal article" date="2022" name="Hortic Res">
        <title>The genome of Dioscorea zingiberensis sheds light on the biosynthesis, origin and evolution of the medicinally important diosgenin saponins.</title>
        <authorList>
            <person name="Li Y."/>
            <person name="Tan C."/>
            <person name="Li Z."/>
            <person name="Guo J."/>
            <person name="Li S."/>
            <person name="Chen X."/>
            <person name="Wang C."/>
            <person name="Dai X."/>
            <person name="Yang H."/>
            <person name="Song W."/>
            <person name="Hou L."/>
            <person name="Xu J."/>
            <person name="Tong Z."/>
            <person name="Xu A."/>
            <person name="Yuan X."/>
            <person name="Wang W."/>
            <person name="Yang Q."/>
            <person name="Chen L."/>
            <person name="Sun Z."/>
            <person name="Wang K."/>
            <person name="Pan B."/>
            <person name="Chen J."/>
            <person name="Bao Y."/>
            <person name="Liu F."/>
            <person name="Qi X."/>
            <person name="Gang D.R."/>
            <person name="Wen J."/>
            <person name="Li J."/>
        </authorList>
    </citation>
    <scope>NUCLEOTIDE SEQUENCE [LARGE SCALE GENOMIC DNA]</scope>
    <source>
        <strain evidence="1">Dzin_1.0</strain>
    </source>
</reference>
<proteinExistence type="predicted"/>
<dbReference type="Proteomes" id="UP001085076">
    <property type="component" value="Unassembled WGS sequence"/>
</dbReference>
<dbReference type="AlphaFoldDB" id="A0A9D5BVT5"/>
<accession>A0A9D5BVT5</accession>
<dbReference type="EMBL" id="JAGGNH010000011">
    <property type="protein sequence ID" value="KAJ0961734.1"/>
    <property type="molecule type" value="Genomic_DNA"/>
</dbReference>
<sequence length="68" mass="7545">MASHVLQMPITVYMLDEEAGGLIAIAEFLQKRVLSQDCSISEDAKEMVLLTVPVDFNHYRFVGDSAIS</sequence>
<name>A0A9D5BVT5_9LILI</name>
<gene>
    <name evidence="1" type="ORF">J5N97_000053</name>
</gene>